<dbReference type="Proteomes" id="UP001084197">
    <property type="component" value="Unassembled WGS sequence"/>
</dbReference>
<dbReference type="InterPro" id="IPR027417">
    <property type="entry name" value="P-loop_NTPase"/>
</dbReference>
<dbReference type="RefSeq" id="WP_268780966.1">
    <property type="nucleotide sequence ID" value="NZ_JAPRAT010000029.1"/>
</dbReference>
<gene>
    <name evidence="4" type="ORF">OWO01_13365</name>
</gene>
<proteinExistence type="predicted"/>
<organism evidence="4 5">
    <name type="scientific">Natronobacillus azotifigens</name>
    <dbReference type="NCBI Taxonomy" id="472978"/>
    <lineage>
        <taxon>Bacteria</taxon>
        <taxon>Bacillati</taxon>
        <taxon>Bacillota</taxon>
        <taxon>Bacilli</taxon>
        <taxon>Bacillales</taxon>
        <taxon>Bacillaceae</taxon>
        <taxon>Natronobacillus</taxon>
    </lineage>
</organism>
<dbReference type="PROSITE" id="PS00211">
    <property type="entry name" value="ABC_TRANSPORTER_1"/>
    <property type="match status" value="1"/>
</dbReference>
<evidence type="ECO:0000313" key="4">
    <source>
        <dbReference type="EMBL" id="MCZ0704197.1"/>
    </source>
</evidence>
<feature type="domain" description="ABC transporter" evidence="3">
    <location>
        <begin position="2"/>
        <end position="214"/>
    </location>
</feature>
<dbReference type="GO" id="GO:0016887">
    <property type="term" value="F:ATP hydrolysis activity"/>
    <property type="evidence" value="ECO:0007669"/>
    <property type="project" value="InterPro"/>
</dbReference>
<dbReference type="Gene3D" id="3.40.50.300">
    <property type="entry name" value="P-loop containing nucleotide triphosphate hydrolases"/>
    <property type="match status" value="1"/>
</dbReference>
<comment type="caution">
    <text evidence="4">The sequence shown here is derived from an EMBL/GenBank/DDBJ whole genome shotgun (WGS) entry which is preliminary data.</text>
</comment>
<dbReference type="Pfam" id="PF00005">
    <property type="entry name" value="ABC_tran"/>
    <property type="match status" value="1"/>
</dbReference>
<dbReference type="AlphaFoldDB" id="A0A9J6RFJ3"/>
<keyword evidence="1" id="KW-0547">Nucleotide-binding</keyword>
<evidence type="ECO:0000259" key="3">
    <source>
        <dbReference type="PROSITE" id="PS50893"/>
    </source>
</evidence>
<dbReference type="SUPFAM" id="SSF52540">
    <property type="entry name" value="P-loop containing nucleoside triphosphate hydrolases"/>
    <property type="match status" value="1"/>
</dbReference>
<dbReference type="GO" id="GO:0005524">
    <property type="term" value="F:ATP binding"/>
    <property type="evidence" value="ECO:0007669"/>
    <property type="project" value="UniProtKB-KW"/>
</dbReference>
<sequence length="215" mass="24204">MLVVNRIRKTIKSKVILNDISLTLNAGTIYGFVGRNGSGKTMLFRAISGLMKVDAGDISYQGKKLHQDFLVLPNLGITIENAGLYPEFTGLKNLQLLAKLNRKIDTEQIKKSIKRVGLEPNDSRSFRKYSLGMKQRIAIAQAIMEQPDLILLDEPTNSLDEEGVRLIRQVIREEKQRGAMILLASHNKEDIQLLADKVFYLDAGRLVDEVYPHAE</sequence>
<dbReference type="InterPro" id="IPR003593">
    <property type="entry name" value="AAA+_ATPase"/>
</dbReference>
<dbReference type="PANTHER" id="PTHR43158">
    <property type="entry name" value="SKFA PEPTIDE EXPORT ATP-BINDING PROTEIN SKFE"/>
    <property type="match status" value="1"/>
</dbReference>
<evidence type="ECO:0000313" key="5">
    <source>
        <dbReference type="Proteomes" id="UP001084197"/>
    </source>
</evidence>
<protein>
    <submittedName>
        <fullName evidence="4">ABC transporter ATP-binding protein</fullName>
    </submittedName>
</protein>
<dbReference type="SMART" id="SM00382">
    <property type="entry name" value="AAA"/>
    <property type="match status" value="1"/>
</dbReference>
<evidence type="ECO:0000256" key="2">
    <source>
        <dbReference type="ARBA" id="ARBA00022840"/>
    </source>
</evidence>
<keyword evidence="2 4" id="KW-0067">ATP-binding</keyword>
<dbReference type="InterPro" id="IPR017871">
    <property type="entry name" value="ABC_transporter-like_CS"/>
</dbReference>
<dbReference type="CDD" id="cd03230">
    <property type="entry name" value="ABC_DR_subfamily_A"/>
    <property type="match status" value="1"/>
</dbReference>
<reference evidence="4" key="1">
    <citation type="submission" date="2022-11" db="EMBL/GenBank/DDBJ databases">
        <title>WGS of Natronobacillus azotifigens 24KS-1, an anaerobic diazotrophic haloalkaliphile from soda-rich habitats.</title>
        <authorList>
            <person name="Sorokin D.Y."/>
            <person name="Merkel A.Y."/>
        </authorList>
    </citation>
    <scope>NUCLEOTIDE SEQUENCE</scope>
    <source>
        <strain evidence="4">24KS-1</strain>
    </source>
</reference>
<accession>A0A9J6RFJ3</accession>
<dbReference type="PANTHER" id="PTHR43158:SF7">
    <property type="entry name" value="ABC TRANSPORTER, ATP-BINDING PROTEIN"/>
    <property type="match status" value="1"/>
</dbReference>
<name>A0A9J6RFJ3_9BACI</name>
<keyword evidence="5" id="KW-1185">Reference proteome</keyword>
<dbReference type="EMBL" id="JAPRAT010000029">
    <property type="protein sequence ID" value="MCZ0704197.1"/>
    <property type="molecule type" value="Genomic_DNA"/>
</dbReference>
<evidence type="ECO:0000256" key="1">
    <source>
        <dbReference type="ARBA" id="ARBA00022741"/>
    </source>
</evidence>
<dbReference type="InterPro" id="IPR003439">
    <property type="entry name" value="ABC_transporter-like_ATP-bd"/>
</dbReference>
<dbReference type="PROSITE" id="PS50893">
    <property type="entry name" value="ABC_TRANSPORTER_2"/>
    <property type="match status" value="1"/>
</dbReference>